<name>M1VWV7_CLAP2</name>
<keyword evidence="2" id="KW-1185">Reference proteome</keyword>
<evidence type="ECO:0000313" key="2">
    <source>
        <dbReference type="Proteomes" id="UP000016801"/>
    </source>
</evidence>
<proteinExistence type="predicted"/>
<organism evidence="1 2">
    <name type="scientific">Claviceps purpurea (strain 20.1)</name>
    <name type="common">Ergot fungus</name>
    <name type="synonym">Sphacelia segetum</name>
    <dbReference type="NCBI Taxonomy" id="1111077"/>
    <lineage>
        <taxon>Eukaryota</taxon>
        <taxon>Fungi</taxon>
        <taxon>Dikarya</taxon>
        <taxon>Ascomycota</taxon>
        <taxon>Pezizomycotina</taxon>
        <taxon>Sordariomycetes</taxon>
        <taxon>Hypocreomycetidae</taxon>
        <taxon>Hypocreales</taxon>
        <taxon>Clavicipitaceae</taxon>
        <taxon>Claviceps</taxon>
    </lineage>
</organism>
<comment type="caution">
    <text evidence="1">The sequence shown here is derived from an EMBL/GenBank/DDBJ whole genome shotgun (WGS) entry which is preliminary data.</text>
</comment>
<dbReference type="VEuPathDB" id="FungiDB:CPUR_05799"/>
<gene>
    <name evidence="1" type="ORF">CPUR_05799</name>
</gene>
<dbReference type="Proteomes" id="UP000016801">
    <property type="component" value="Unassembled WGS sequence"/>
</dbReference>
<sequence length="41" mass="4822">MATFPEDVRFFERYKLNRFVADTVPPTPGMVLSSLYLRQID</sequence>
<dbReference type="EMBL" id="CAGA01000036">
    <property type="protein sequence ID" value="CCE31942.1"/>
    <property type="molecule type" value="Genomic_DNA"/>
</dbReference>
<reference evidence="1 2" key="1">
    <citation type="journal article" date="2013" name="PLoS Genet.">
        <title>Plant-symbiotic fungi as chemical engineers: Multi-genome analysis of the Clavicipitaceae reveals dynamics of alkaloid loci.</title>
        <authorList>
            <person name="Schardl C.L."/>
            <person name="Young C.A."/>
            <person name="Hesse U."/>
            <person name="Amyotte S.G."/>
            <person name="Andreeva K."/>
            <person name="Calie P.J."/>
            <person name="Fleetwood D.J."/>
            <person name="Haws D.C."/>
            <person name="Moore N."/>
            <person name="Oeser B."/>
            <person name="Panaccione D.G."/>
            <person name="Schweri K.K."/>
            <person name="Voisey C.R."/>
            <person name="Farman M.L."/>
            <person name="Jaromczyk J.W."/>
            <person name="Roe B.A."/>
            <person name="O'Sullivan D.M."/>
            <person name="Scott B."/>
            <person name="Tudzynski P."/>
            <person name="An Z."/>
            <person name="Arnaoudova E.G."/>
            <person name="Bullock C.T."/>
            <person name="Charlton N.D."/>
            <person name="Chen L."/>
            <person name="Cox M."/>
            <person name="Dinkins R.D."/>
            <person name="Florea S."/>
            <person name="Glenn A.E."/>
            <person name="Gordon A."/>
            <person name="Gueldener U."/>
            <person name="Harris D.R."/>
            <person name="Hollin W."/>
            <person name="Jaromczyk J."/>
            <person name="Johnson R.D."/>
            <person name="Khan A.K."/>
            <person name="Leistner E."/>
            <person name="Leuchtmann A."/>
            <person name="Li C."/>
            <person name="Liu J."/>
            <person name="Liu J."/>
            <person name="Liu M."/>
            <person name="Mace W."/>
            <person name="Machado C."/>
            <person name="Nagabhyru P."/>
            <person name="Pan J."/>
            <person name="Schmid J."/>
            <person name="Sugawara K."/>
            <person name="Steiner U."/>
            <person name="Takach J.E."/>
            <person name="Tanaka E."/>
            <person name="Webb J.S."/>
            <person name="Wilson E.V."/>
            <person name="Wiseman J.L."/>
            <person name="Yoshida R."/>
            <person name="Zeng Z."/>
        </authorList>
    </citation>
    <scope>NUCLEOTIDE SEQUENCE [LARGE SCALE GENOMIC DNA]</scope>
    <source>
        <strain evidence="1 2">20.1</strain>
    </source>
</reference>
<evidence type="ECO:0000313" key="1">
    <source>
        <dbReference type="EMBL" id="CCE31942.1"/>
    </source>
</evidence>
<protein>
    <submittedName>
        <fullName evidence="1">Uncharacterized protein</fullName>
    </submittedName>
</protein>
<dbReference type="AlphaFoldDB" id="M1VWV7"/>
<dbReference type="HOGENOM" id="CLU_3279410_0_0_1"/>
<accession>M1VWV7</accession>